<protein>
    <submittedName>
        <fullName evidence="1">Uncharacterized protein</fullName>
    </submittedName>
</protein>
<keyword evidence="2" id="KW-1185">Reference proteome</keyword>
<evidence type="ECO:0000313" key="1">
    <source>
        <dbReference type="EMBL" id="RXH96301.1"/>
    </source>
</evidence>
<organism evidence="1 2">
    <name type="scientific">Malus domestica</name>
    <name type="common">Apple</name>
    <name type="synonym">Pyrus malus</name>
    <dbReference type="NCBI Taxonomy" id="3750"/>
    <lineage>
        <taxon>Eukaryota</taxon>
        <taxon>Viridiplantae</taxon>
        <taxon>Streptophyta</taxon>
        <taxon>Embryophyta</taxon>
        <taxon>Tracheophyta</taxon>
        <taxon>Spermatophyta</taxon>
        <taxon>Magnoliopsida</taxon>
        <taxon>eudicotyledons</taxon>
        <taxon>Gunneridae</taxon>
        <taxon>Pentapetalae</taxon>
        <taxon>rosids</taxon>
        <taxon>fabids</taxon>
        <taxon>Rosales</taxon>
        <taxon>Rosaceae</taxon>
        <taxon>Amygdaloideae</taxon>
        <taxon>Maleae</taxon>
        <taxon>Malus</taxon>
    </lineage>
</organism>
<gene>
    <name evidence="1" type="ORF">DVH24_008805</name>
</gene>
<dbReference type="AlphaFoldDB" id="A0A498JT08"/>
<evidence type="ECO:0000313" key="2">
    <source>
        <dbReference type="Proteomes" id="UP000290289"/>
    </source>
</evidence>
<comment type="caution">
    <text evidence="1">The sequence shown here is derived from an EMBL/GenBank/DDBJ whole genome shotgun (WGS) entry which is preliminary data.</text>
</comment>
<proteinExistence type="predicted"/>
<name>A0A498JT08_MALDO</name>
<sequence>MASVSMPATVCDCSFQTPPSGHGEQIVDISVLDRLHPIKMKESKHLHLVGDDSGAPPGIALSFSPQCYSDISILEGAFLNPMLRLDYGEHQ</sequence>
<accession>A0A498JT08</accession>
<reference evidence="1 2" key="1">
    <citation type="submission" date="2018-10" db="EMBL/GenBank/DDBJ databases">
        <title>A high-quality apple genome assembly.</title>
        <authorList>
            <person name="Hu J."/>
        </authorList>
    </citation>
    <scope>NUCLEOTIDE SEQUENCE [LARGE SCALE GENOMIC DNA]</scope>
    <source>
        <strain evidence="2">cv. HFTH1</strain>
        <tissue evidence="1">Young leaf</tissue>
    </source>
</reference>
<dbReference type="Proteomes" id="UP000290289">
    <property type="component" value="Chromosome 6"/>
</dbReference>
<dbReference type="EMBL" id="RDQH01000332">
    <property type="protein sequence ID" value="RXH96301.1"/>
    <property type="molecule type" value="Genomic_DNA"/>
</dbReference>